<dbReference type="Gene3D" id="3.30.1380.10">
    <property type="match status" value="1"/>
</dbReference>
<dbReference type="Proteomes" id="UP000076021">
    <property type="component" value="Chromosome"/>
</dbReference>
<dbReference type="GO" id="GO:0008233">
    <property type="term" value="F:peptidase activity"/>
    <property type="evidence" value="ECO:0007669"/>
    <property type="project" value="InterPro"/>
</dbReference>
<dbReference type="SUPFAM" id="SSF55166">
    <property type="entry name" value="Hedgehog/DD-peptidase"/>
    <property type="match status" value="1"/>
</dbReference>
<dbReference type="KEGG" id="rst:ATY39_06180"/>
<protein>
    <submittedName>
        <fullName evidence="2">Peptidase</fullName>
    </submittedName>
</protein>
<reference evidence="3" key="2">
    <citation type="submission" date="2016-03" db="EMBL/GenBank/DDBJ databases">
        <authorList>
            <person name="Ploux O."/>
        </authorList>
    </citation>
    <scope>NUCLEOTIDE SEQUENCE [LARGE SCALE GENOMIC DNA]</scope>
    <source>
        <strain evidence="3">PP9</strain>
    </source>
</reference>
<dbReference type="AlphaFoldDB" id="A0A143HH18"/>
<feature type="domain" description="Peptidase M15C" evidence="1">
    <location>
        <begin position="93"/>
        <end position="161"/>
    </location>
</feature>
<dbReference type="InterPro" id="IPR039561">
    <property type="entry name" value="Peptidase_M15C"/>
</dbReference>
<dbReference type="EMBL" id="CP014806">
    <property type="protein sequence ID" value="AMX01029.1"/>
    <property type="molecule type" value="Genomic_DNA"/>
</dbReference>
<dbReference type="InterPro" id="IPR009045">
    <property type="entry name" value="Zn_M74/Hedgehog-like"/>
</dbReference>
<gene>
    <name evidence="2" type="ORF">ATY39_06180</name>
</gene>
<dbReference type="Pfam" id="PF13539">
    <property type="entry name" value="Peptidase_M15_4"/>
    <property type="match status" value="1"/>
</dbReference>
<sequence length="184" mass="21078">MIIISLLILIFYPKLFTSIHQQEEKSYTYLGKNAPLPTELNPIVEEKKNTLINQAAKKKIDIVITEGIRSFAKQDQIYQQGRSRPGRIVTYTKAGESYHNYGLAFDFALVDHSGNIIWNTQYDGNQNGKADWYEVADLGKKLGLEWGGDWPSFKDDPHFQMTFGISIEQLKEGYRVKTVEKGKK</sequence>
<organism evidence="2 3">
    <name type="scientific">Rummeliibacillus stabekisii</name>
    <dbReference type="NCBI Taxonomy" id="241244"/>
    <lineage>
        <taxon>Bacteria</taxon>
        <taxon>Bacillati</taxon>
        <taxon>Bacillota</taxon>
        <taxon>Bacilli</taxon>
        <taxon>Bacillales</taxon>
        <taxon>Caryophanaceae</taxon>
        <taxon>Rummeliibacillus</taxon>
    </lineage>
</organism>
<evidence type="ECO:0000313" key="3">
    <source>
        <dbReference type="Proteomes" id="UP000076021"/>
    </source>
</evidence>
<dbReference type="PANTHER" id="PTHR34385:SF1">
    <property type="entry name" value="PEPTIDOGLYCAN L-ALANYL-D-GLUTAMATE ENDOPEPTIDASE CWLK"/>
    <property type="match status" value="1"/>
</dbReference>
<dbReference type="PANTHER" id="PTHR34385">
    <property type="entry name" value="D-ALANYL-D-ALANINE CARBOXYPEPTIDASE"/>
    <property type="match status" value="1"/>
</dbReference>
<dbReference type="STRING" id="241244.ATY39_06180"/>
<dbReference type="OrthoDB" id="9799970at2"/>
<reference evidence="2 3" key="1">
    <citation type="journal article" date="2016" name="Genome Announc.">
        <title>Whole-Genome Sequence of Rummeliibacillus stabekisii Strain PP9 Isolated from Antarctic Soil.</title>
        <authorList>
            <person name="da Mota F.F."/>
            <person name="Vollu R.E."/>
            <person name="Jurelevicius D."/>
            <person name="Seldin L."/>
        </authorList>
    </citation>
    <scope>NUCLEOTIDE SEQUENCE [LARGE SCALE GENOMIC DNA]</scope>
    <source>
        <strain evidence="2 3">PP9</strain>
    </source>
</reference>
<name>A0A143HH18_9BACL</name>
<accession>A0A143HH18</accession>
<proteinExistence type="predicted"/>
<dbReference type="CDD" id="cd14845">
    <property type="entry name" value="L-Ala-D-Glu_peptidase_like"/>
    <property type="match status" value="1"/>
</dbReference>
<evidence type="ECO:0000259" key="1">
    <source>
        <dbReference type="Pfam" id="PF13539"/>
    </source>
</evidence>
<keyword evidence="3" id="KW-1185">Reference proteome</keyword>
<evidence type="ECO:0000313" key="2">
    <source>
        <dbReference type="EMBL" id="AMX01029.1"/>
    </source>
</evidence>
<dbReference type="InterPro" id="IPR052179">
    <property type="entry name" value="DD-CPase-like"/>
</dbReference>